<evidence type="ECO:0000313" key="3">
    <source>
        <dbReference type="Proteomes" id="UP000254808"/>
    </source>
</evidence>
<dbReference type="InterPro" id="IPR036701">
    <property type="entry name" value="RraB-like_sf"/>
</dbReference>
<dbReference type="Gene3D" id="3.30.70.970">
    <property type="entry name" value="RraB-like"/>
    <property type="match status" value="1"/>
</dbReference>
<reference evidence="2 3" key="1">
    <citation type="submission" date="2018-03" db="EMBL/GenBank/DDBJ databases">
        <title>Phenotypic and genomic properties of Cyclonatronum proteinivorum gen. nov., sp. nov., a haloalkaliphilic bacteroidete from soda lakes possessing Na+-translocating rhodopsin.</title>
        <authorList>
            <person name="Toshchakov S.V."/>
            <person name="Korzhenkov A."/>
            <person name="Samarov N.I."/>
            <person name="Kublanov I.V."/>
            <person name="Muntyan M.S."/>
            <person name="Sorokin D.Y."/>
        </authorList>
    </citation>
    <scope>NUCLEOTIDE SEQUENCE [LARGE SCALE GENOMIC DNA]</scope>
    <source>
        <strain evidence="2 3">Omega</strain>
    </source>
</reference>
<organism evidence="2 3">
    <name type="scientific">Cyclonatronum proteinivorum</name>
    <dbReference type="NCBI Taxonomy" id="1457365"/>
    <lineage>
        <taxon>Bacteria</taxon>
        <taxon>Pseudomonadati</taxon>
        <taxon>Balneolota</taxon>
        <taxon>Balneolia</taxon>
        <taxon>Balneolales</taxon>
        <taxon>Cyclonatronaceae</taxon>
        <taxon>Cyclonatronum</taxon>
    </lineage>
</organism>
<proteinExistence type="predicted"/>
<dbReference type="RefSeq" id="WP_114982741.1">
    <property type="nucleotide sequence ID" value="NZ_CP027806.1"/>
</dbReference>
<evidence type="ECO:0000313" key="2">
    <source>
        <dbReference type="EMBL" id="AXI99497.1"/>
    </source>
</evidence>
<dbReference type="Pfam" id="PF06877">
    <property type="entry name" value="RraB"/>
    <property type="match status" value="1"/>
</dbReference>
<name>A0A345UG96_9BACT</name>
<dbReference type="InterPro" id="IPR009671">
    <property type="entry name" value="RraB_dom"/>
</dbReference>
<evidence type="ECO:0000259" key="1">
    <source>
        <dbReference type="Pfam" id="PF06877"/>
    </source>
</evidence>
<keyword evidence="3" id="KW-1185">Reference proteome</keyword>
<sequence>MNESQKQNLGIVKAFFRGEVKRLTETPWPVHFFFFCEDESDAYRLSGALQKRGHKILSCKFSEESAKWQVRTEEMLIFDNEVLAERLDRYEALAIQMKAEFDGWESMMPE</sequence>
<dbReference type="KEGG" id="cprv:CYPRO_0210"/>
<protein>
    <submittedName>
        <fullName evidence="2">Regulator of ribonuclease activity B</fullName>
    </submittedName>
</protein>
<dbReference type="Proteomes" id="UP000254808">
    <property type="component" value="Chromosome"/>
</dbReference>
<dbReference type="EMBL" id="CP027806">
    <property type="protein sequence ID" value="AXI99497.1"/>
    <property type="molecule type" value="Genomic_DNA"/>
</dbReference>
<accession>A0A345UG96</accession>
<feature type="domain" description="Regulator of ribonuclease activity B" evidence="1">
    <location>
        <begin position="26"/>
        <end position="105"/>
    </location>
</feature>
<gene>
    <name evidence="2" type="ORF">CYPRO_0210</name>
</gene>
<dbReference type="AlphaFoldDB" id="A0A345UG96"/>
<dbReference type="SUPFAM" id="SSF89946">
    <property type="entry name" value="Hypothetical protein VC0424"/>
    <property type="match status" value="1"/>
</dbReference>